<gene>
    <name evidence="2" type="ORF">EYF80_016728</name>
</gene>
<evidence type="ECO:0000313" key="2">
    <source>
        <dbReference type="EMBL" id="TNN73058.1"/>
    </source>
</evidence>
<evidence type="ECO:0000313" key="3">
    <source>
        <dbReference type="Proteomes" id="UP000314294"/>
    </source>
</evidence>
<dbReference type="AlphaFoldDB" id="A0A4Z2I517"/>
<proteinExistence type="predicted"/>
<dbReference type="Proteomes" id="UP000314294">
    <property type="component" value="Unassembled WGS sequence"/>
</dbReference>
<sequence length="324" mass="34665">MSSSLVKSNYRNLSTVESRPLLSGHLRSGKQGPSGSAAEAWQQVGEVDGGAVRLRVSPESSSAYSATAKKEDRIERPAHQLKELLVGFLKELVEFLQDGRRHVRPVVKDLGVVRQHPLRGVSEDEQQLGVRVHLMDALGDFAGGEVGWRLLHRQLVWEGVGHLAKVPFGWPAVPLSAGNEVGGGGGPSSAVGLEGTGGDCIAKSSSPRSTAAMREVLTLEDFSLAKAPKLRIPRCAVPPGLFRAHTRVASDAADHNFTGASPPCVPEPDCPPRATPPPVTGAVVMLWYLAEIRLLVGAMRGEECGMKREGEEAWSSVVMPHHAR</sequence>
<comment type="caution">
    <text evidence="2">The sequence shown here is derived from an EMBL/GenBank/DDBJ whole genome shotgun (WGS) entry which is preliminary data.</text>
</comment>
<reference evidence="2 3" key="1">
    <citation type="submission" date="2019-03" db="EMBL/GenBank/DDBJ databases">
        <title>First draft genome of Liparis tanakae, snailfish: a comprehensive survey of snailfish specific genes.</title>
        <authorList>
            <person name="Kim W."/>
            <person name="Song I."/>
            <person name="Jeong J.-H."/>
            <person name="Kim D."/>
            <person name="Kim S."/>
            <person name="Ryu S."/>
            <person name="Song J.Y."/>
            <person name="Lee S.K."/>
        </authorList>
    </citation>
    <scope>NUCLEOTIDE SEQUENCE [LARGE SCALE GENOMIC DNA]</scope>
    <source>
        <tissue evidence="2">Muscle</tissue>
    </source>
</reference>
<keyword evidence="3" id="KW-1185">Reference proteome</keyword>
<name>A0A4Z2I517_9TELE</name>
<feature type="region of interest" description="Disordered" evidence="1">
    <location>
        <begin position="21"/>
        <end position="41"/>
    </location>
</feature>
<accession>A0A4Z2I517</accession>
<evidence type="ECO:0000256" key="1">
    <source>
        <dbReference type="SAM" id="MobiDB-lite"/>
    </source>
</evidence>
<protein>
    <submittedName>
        <fullName evidence="2">Uncharacterized protein</fullName>
    </submittedName>
</protein>
<organism evidence="2 3">
    <name type="scientific">Liparis tanakae</name>
    <name type="common">Tanaka's snailfish</name>
    <dbReference type="NCBI Taxonomy" id="230148"/>
    <lineage>
        <taxon>Eukaryota</taxon>
        <taxon>Metazoa</taxon>
        <taxon>Chordata</taxon>
        <taxon>Craniata</taxon>
        <taxon>Vertebrata</taxon>
        <taxon>Euteleostomi</taxon>
        <taxon>Actinopterygii</taxon>
        <taxon>Neopterygii</taxon>
        <taxon>Teleostei</taxon>
        <taxon>Neoteleostei</taxon>
        <taxon>Acanthomorphata</taxon>
        <taxon>Eupercaria</taxon>
        <taxon>Perciformes</taxon>
        <taxon>Cottioidei</taxon>
        <taxon>Cottales</taxon>
        <taxon>Liparidae</taxon>
        <taxon>Liparis</taxon>
    </lineage>
</organism>
<dbReference type="EMBL" id="SRLO01000129">
    <property type="protein sequence ID" value="TNN73058.1"/>
    <property type="molecule type" value="Genomic_DNA"/>
</dbReference>